<keyword evidence="3" id="KW-1185">Reference proteome</keyword>
<organism evidence="2 3">
    <name type="scientific">Cephalotus follicularis</name>
    <name type="common">Albany pitcher plant</name>
    <dbReference type="NCBI Taxonomy" id="3775"/>
    <lineage>
        <taxon>Eukaryota</taxon>
        <taxon>Viridiplantae</taxon>
        <taxon>Streptophyta</taxon>
        <taxon>Embryophyta</taxon>
        <taxon>Tracheophyta</taxon>
        <taxon>Spermatophyta</taxon>
        <taxon>Magnoliopsida</taxon>
        <taxon>eudicotyledons</taxon>
        <taxon>Gunneridae</taxon>
        <taxon>Pentapetalae</taxon>
        <taxon>rosids</taxon>
        <taxon>fabids</taxon>
        <taxon>Oxalidales</taxon>
        <taxon>Cephalotaceae</taxon>
        <taxon>Cephalotus</taxon>
    </lineage>
</organism>
<dbReference type="Proteomes" id="UP000187406">
    <property type="component" value="Unassembled WGS sequence"/>
</dbReference>
<sequence length="158" mass="18449">MTSESEMSVAEPAPNPLPSNLQPIITYENSLLPITDHKFNGSNYNQWSHSVMIFICRNGKEDYIIGTTIPPDESGARYRTWKAENHMVMSWLLNSMTNEMGENFMYYQTAKEIWDATRETYSNKDNMSVVFEIKGVLHDQRRGEMTVIDYFNALIRYW</sequence>
<feature type="region of interest" description="Disordered" evidence="1">
    <location>
        <begin position="1"/>
        <end position="21"/>
    </location>
</feature>
<gene>
    <name evidence="2" type="ORF">CFOL_v3_04473</name>
</gene>
<evidence type="ECO:0000313" key="3">
    <source>
        <dbReference type="Proteomes" id="UP000187406"/>
    </source>
</evidence>
<dbReference type="EMBL" id="BDDD01000179">
    <property type="protein sequence ID" value="GAV60945.1"/>
    <property type="molecule type" value="Genomic_DNA"/>
</dbReference>
<reference evidence="3" key="1">
    <citation type="submission" date="2016-04" db="EMBL/GenBank/DDBJ databases">
        <title>Cephalotus genome sequencing.</title>
        <authorList>
            <person name="Fukushima K."/>
            <person name="Hasebe M."/>
            <person name="Fang X."/>
        </authorList>
    </citation>
    <scope>NUCLEOTIDE SEQUENCE [LARGE SCALE GENOMIC DNA]</scope>
    <source>
        <strain evidence="3">cv. St1</strain>
    </source>
</reference>
<dbReference type="InParanoid" id="A0A1Q3AZ73"/>
<dbReference type="PANTHER" id="PTHR37610">
    <property type="entry name" value="CCHC-TYPE DOMAIN-CONTAINING PROTEIN"/>
    <property type="match status" value="1"/>
</dbReference>
<accession>A0A1Q3AZ73</accession>
<comment type="caution">
    <text evidence="2">The sequence shown here is derived from an EMBL/GenBank/DDBJ whole genome shotgun (WGS) entry which is preliminary data.</text>
</comment>
<name>A0A1Q3AZ73_CEPFO</name>
<proteinExistence type="predicted"/>
<dbReference type="PANTHER" id="PTHR37610:SF47">
    <property type="entry name" value="RETROTRANSPOSON COPIA-LIKE N-TERMINAL DOMAIN-CONTAINING PROTEIN"/>
    <property type="match status" value="1"/>
</dbReference>
<dbReference type="AlphaFoldDB" id="A0A1Q3AZ73"/>
<evidence type="ECO:0000313" key="2">
    <source>
        <dbReference type="EMBL" id="GAV60945.1"/>
    </source>
</evidence>
<protein>
    <submittedName>
        <fullName evidence="2">UBN2_3 domain-containing protein</fullName>
    </submittedName>
</protein>
<dbReference type="OrthoDB" id="1746033at2759"/>
<evidence type="ECO:0000256" key="1">
    <source>
        <dbReference type="SAM" id="MobiDB-lite"/>
    </source>
</evidence>